<comment type="similarity">
    <text evidence="1 5">Belongs to the peptidase A1 family.</text>
</comment>
<evidence type="ECO:0000256" key="1">
    <source>
        <dbReference type="ARBA" id="ARBA00007447"/>
    </source>
</evidence>
<proteinExistence type="inferred from homology"/>
<feature type="compositionally biased region" description="Polar residues" evidence="6">
    <location>
        <begin position="314"/>
        <end position="327"/>
    </location>
</feature>
<gene>
    <name evidence="9" type="ORF">A1Q1_06832</name>
</gene>
<protein>
    <submittedName>
        <fullName evidence="9">Endopeptidase</fullName>
    </submittedName>
</protein>
<feature type="active site" evidence="3">
    <location>
        <position position="176"/>
    </location>
</feature>
<dbReference type="PROSITE" id="PS00141">
    <property type="entry name" value="ASP_PROTEASE"/>
    <property type="match status" value="1"/>
</dbReference>
<name>J5TP82_TRIAS</name>
<dbReference type="PRINTS" id="PR00792">
    <property type="entry name" value="PEPSIN"/>
</dbReference>
<evidence type="ECO:0000256" key="5">
    <source>
        <dbReference type="RuleBase" id="RU000454"/>
    </source>
</evidence>
<dbReference type="KEGG" id="tasa:A1Q1_06832"/>
<dbReference type="SUPFAM" id="SSF50630">
    <property type="entry name" value="Acid proteases"/>
    <property type="match status" value="1"/>
</dbReference>
<dbReference type="OrthoDB" id="2747330at2759"/>
<dbReference type="InterPro" id="IPR033121">
    <property type="entry name" value="PEPTIDASE_A1"/>
</dbReference>
<dbReference type="HOGENOM" id="CLU_485873_0_0_1"/>
<dbReference type="PANTHER" id="PTHR47966">
    <property type="entry name" value="BETA-SITE APP-CLEAVING ENZYME, ISOFORM A-RELATED"/>
    <property type="match status" value="1"/>
</dbReference>
<feature type="signal peptide" evidence="7">
    <location>
        <begin position="1"/>
        <end position="17"/>
    </location>
</feature>
<dbReference type="GO" id="GO:0004190">
    <property type="term" value="F:aspartic-type endopeptidase activity"/>
    <property type="evidence" value="ECO:0007669"/>
    <property type="project" value="UniProtKB-KW"/>
</dbReference>
<dbReference type="GO" id="GO:0006508">
    <property type="term" value="P:proteolysis"/>
    <property type="evidence" value="ECO:0007669"/>
    <property type="project" value="UniProtKB-KW"/>
</dbReference>
<feature type="region of interest" description="Disordered" evidence="6">
    <location>
        <begin position="302"/>
        <end position="327"/>
    </location>
</feature>
<feature type="compositionally biased region" description="Gly residues" evidence="6">
    <location>
        <begin position="130"/>
        <end position="143"/>
    </location>
</feature>
<evidence type="ECO:0000313" key="10">
    <source>
        <dbReference type="Proteomes" id="UP000002748"/>
    </source>
</evidence>
<dbReference type="InterPro" id="IPR001969">
    <property type="entry name" value="Aspartic_peptidase_AS"/>
</dbReference>
<accession>J5TP82</accession>
<feature type="region of interest" description="Disordered" evidence="6">
    <location>
        <begin position="113"/>
        <end position="148"/>
    </location>
</feature>
<dbReference type="RefSeq" id="XP_014182556.1">
    <property type="nucleotide sequence ID" value="XM_014327081.1"/>
</dbReference>
<organism evidence="9 10">
    <name type="scientific">Trichosporon asahii var. asahii (strain ATCC 90039 / CBS 2479 / JCM 2466 / KCTC 7840 / NBRC 103889/ NCYC 2677 / UAMH 7654)</name>
    <name type="common">Yeast</name>
    <dbReference type="NCBI Taxonomy" id="1186058"/>
    <lineage>
        <taxon>Eukaryota</taxon>
        <taxon>Fungi</taxon>
        <taxon>Dikarya</taxon>
        <taxon>Basidiomycota</taxon>
        <taxon>Agaricomycotina</taxon>
        <taxon>Tremellomycetes</taxon>
        <taxon>Trichosporonales</taxon>
        <taxon>Trichosporonaceae</taxon>
        <taxon>Trichosporon</taxon>
    </lineage>
</organism>
<evidence type="ECO:0000256" key="3">
    <source>
        <dbReference type="PIRSR" id="PIRSR601461-1"/>
    </source>
</evidence>
<evidence type="ECO:0000256" key="2">
    <source>
        <dbReference type="ARBA" id="ARBA00022750"/>
    </source>
</evidence>
<dbReference type="GeneID" id="25990344"/>
<dbReference type="VEuPathDB" id="FungiDB:A1Q1_06832"/>
<keyword evidence="2 5" id="KW-0064">Aspartyl protease</keyword>
<dbReference type="Gene3D" id="2.40.70.10">
    <property type="entry name" value="Acid Proteases"/>
    <property type="match status" value="2"/>
</dbReference>
<evidence type="ECO:0000256" key="7">
    <source>
        <dbReference type="SAM" id="SignalP"/>
    </source>
</evidence>
<dbReference type="PROSITE" id="PS51767">
    <property type="entry name" value="PEPTIDASE_A1"/>
    <property type="match status" value="1"/>
</dbReference>
<feature type="domain" description="Peptidase A1" evidence="8">
    <location>
        <begin position="158"/>
        <end position="507"/>
    </location>
</feature>
<evidence type="ECO:0000256" key="6">
    <source>
        <dbReference type="SAM" id="MobiDB-lite"/>
    </source>
</evidence>
<dbReference type="AlphaFoldDB" id="J5TP82"/>
<feature type="compositionally biased region" description="Gly residues" evidence="6">
    <location>
        <begin position="524"/>
        <end position="537"/>
    </location>
</feature>
<keyword evidence="7" id="KW-0732">Signal</keyword>
<dbReference type="MEROPS" id="A01.081"/>
<dbReference type="InterPro" id="IPR021109">
    <property type="entry name" value="Peptidase_aspartic_dom_sf"/>
</dbReference>
<dbReference type="EMBL" id="ALBS01000040">
    <property type="protein sequence ID" value="EJT51931.1"/>
    <property type="molecule type" value="Genomic_DNA"/>
</dbReference>
<dbReference type="InterPro" id="IPR034164">
    <property type="entry name" value="Pepsin-like_dom"/>
</dbReference>
<dbReference type="Proteomes" id="UP000002748">
    <property type="component" value="Unassembled WGS sequence"/>
</dbReference>
<sequence length="561" mass="60730">MLPTTTALALLATMGSAALLPRDQATHVDLGYFDPSKLSPVVIGGIQKRDPNAPPTERELEAFVLGLDERHLRTRAKYSWMLDDERKRSLQKEVDAHQQRKRNLVNEIMLEKRQISGNDTEGGGKDGTSAGDGSGFGNNGNGGTSETELTNWGGDILYTVPVSIGTPPQNFTTHIDTGSPTLWVYGSKCQDSVCRGHASYDEQASSTSQTSGAPFSVTYGKGYVEGGAYNDTVEMGGWKGTQEFGAADYVKDMSTYALTDAIGLSGWSWQVPSKPTPFWQNLCEAGAWNNPMFGLYLARDTRKTPSMEEEQEDPSNMQGTKPLQSMTNGGRISMNGYDSSLIKGDITWVDLTSSRQPFWRVPISSLRVEKTSESATHTDLVLDSGTSLVYMPREQFNAFWNAIPDATRLSSQYRIRSSQTDYPIFPCKYADKLDIRIGFGGKEFKIYGGDLIMDSIDGKWCVGSFQDGTGLVDDMQTYQRSAWLAGDAIMKNFYTIHRYDPPSVGIAELADGTQSTKADDPAYTGGGTNNDNGGSGKSSGASATKASAALVAAAAVLAAVV</sequence>
<feature type="chain" id="PRO_5003784960" evidence="7">
    <location>
        <begin position="18"/>
        <end position="561"/>
    </location>
</feature>
<feature type="disulfide bond" evidence="4">
    <location>
        <begin position="189"/>
        <end position="194"/>
    </location>
</feature>
<keyword evidence="4" id="KW-1015">Disulfide bond</keyword>
<reference evidence="9 10" key="1">
    <citation type="journal article" date="2012" name="Eukaryot. Cell">
        <title>Draft genome sequence of CBS 2479, the standard type strain of Trichosporon asahii.</title>
        <authorList>
            <person name="Yang R.Y."/>
            <person name="Li H.T."/>
            <person name="Zhu H."/>
            <person name="Zhou G.P."/>
            <person name="Wang M."/>
            <person name="Wang L."/>
        </authorList>
    </citation>
    <scope>NUCLEOTIDE SEQUENCE [LARGE SCALE GENOMIC DNA]</scope>
    <source>
        <strain evidence="10">ATCC 90039 / CBS 2479 / JCM 2466 / KCTC 7840 / NCYC 2677 / UAMH 7654</strain>
    </source>
</reference>
<feature type="active site" evidence="3">
    <location>
        <position position="383"/>
    </location>
</feature>
<feature type="region of interest" description="Disordered" evidence="6">
    <location>
        <begin position="515"/>
        <end position="539"/>
    </location>
</feature>
<evidence type="ECO:0000259" key="8">
    <source>
        <dbReference type="PROSITE" id="PS51767"/>
    </source>
</evidence>
<keyword evidence="5" id="KW-0645">Protease</keyword>
<keyword evidence="5" id="KW-0378">Hydrolase</keyword>
<dbReference type="Pfam" id="PF00026">
    <property type="entry name" value="Asp"/>
    <property type="match status" value="2"/>
</dbReference>
<dbReference type="CDD" id="cd05471">
    <property type="entry name" value="pepsin_like"/>
    <property type="match status" value="1"/>
</dbReference>
<dbReference type="InterPro" id="IPR001461">
    <property type="entry name" value="Aspartic_peptidase_A1"/>
</dbReference>
<evidence type="ECO:0000256" key="4">
    <source>
        <dbReference type="PIRSR" id="PIRSR601461-2"/>
    </source>
</evidence>
<evidence type="ECO:0000313" key="9">
    <source>
        <dbReference type="EMBL" id="EJT51931.1"/>
    </source>
</evidence>
<dbReference type="PANTHER" id="PTHR47966:SF51">
    <property type="entry name" value="BETA-SITE APP-CLEAVING ENZYME, ISOFORM A-RELATED"/>
    <property type="match status" value="1"/>
</dbReference>
<comment type="caution">
    <text evidence="9">The sequence shown here is derived from an EMBL/GenBank/DDBJ whole genome shotgun (WGS) entry which is preliminary data.</text>
</comment>